<accession>A0A3B1AIL5</accession>
<dbReference type="InterPro" id="IPR036520">
    <property type="entry name" value="UPF0759_sf"/>
</dbReference>
<name>A0A3B1AIL5_9ZZZZ</name>
<sequence length="253" mass="28941">MIMANEYKLLIGAYGWQHKAWNEAFYPEDLPEEWQFAYYANEYSVVMIPWKLLQQNFEIFEQGIEDSEESCRILYEMPVNDFKTQSNSTIRDAVQRFLDKVSFVGDRSLGLVLVFQYSDICNLSQDKLDFFRELLQTITKSINLCIEVQAVASTTDSTKPISNDILSILADTNAGLCAYNDCVQKFSDYPEVLATPFNLTVCDIISIEPKKMRKIVENSLRGECAASTNVLIFRSKNLNHEQMNTASVISDLL</sequence>
<protein>
    <recommendedName>
        <fullName evidence="2">DUF72 domain-containing protein</fullName>
    </recommendedName>
</protein>
<dbReference type="SUPFAM" id="SSF117396">
    <property type="entry name" value="TM1631-like"/>
    <property type="match status" value="1"/>
</dbReference>
<dbReference type="EMBL" id="UOFS01000039">
    <property type="protein sequence ID" value="VAW99287.1"/>
    <property type="molecule type" value="Genomic_DNA"/>
</dbReference>
<proteinExistence type="predicted"/>
<evidence type="ECO:0008006" key="2">
    <source>
        <dbReference type="Google" id="ProtNLM"/>
    </source>
</evidence>
<reference evidence="1" key="1">
    <citation type="submission" date="2018-06" db="EMBL/GenBank/DDBJ databases">
        <authorList>
            <person name="Zhirakovskaya E."/>
        </authorList>
    </citation>
    <scope>NUCLEOTIDE SEQUENCE</scope>
</reference>
<gene>
    <name evidence="1" type="ORF">MNBD_GAMMA22-1486</name>
</gene>
<dbReference type="AlphaFoldDB" id="A0A3B1AIL5"/>
<organism evidence="1">
    <name type="scientific">hydrothermal vent metagenome</name>
    <dbReference type="NCBI Taxonomy" id="652676"/>
    <lineage>
        <taxon>unclassified sequences</taxon>
        <taxon>metagenomes</taxon>
        <taxon>ecological metagenomes</taxon>
    </lineage>
</organism>
<evidence type="ECO:0000313" key="1">
    <source>
        <dbReference type="EMBL" id="VAW99287.1"/>
    </source>
</evidence>
<dbReference type="Gene3D" id="3.20.20.410">
    <property type="entry name" value="Protein of unknown function UPF0759"/>
    <property type="match status" value="1"/>
</dbReference>